<evidence type="ECO:0000313" key="2">
    <source>
        <dbReference type="EMBL" id="XDQ37124.1"/>
    </source>
</evidence>
<organism evidence="2">
    <name type="scientific">Streptomyces sp. R28</name>
    <dbReference type="NCBI Taxonomy" id="3238628"/>
    <lineage>
        <taxon>Bacteria</taxon>
        <taxon>Bacillati</taxon>
        <taxon>Actinomycetota</taxon>
        <taxon>Actinomycetes</taxon>
        <taxon>Kitasatosporales</taxon>
        <taxon>Streptomycetaceae</taxon>
        <taxon>Streptomyces</taxon>
    </lineage>
</organism>
<sequence>MNIRKRIAALALTGAVVGSGLIAATAATAVTVGAATQGEVVAQSCYGNAWSYSKPAGTYFSPSSTTYFTTANCADINIKTNTDRKVKVCFYASGGGLNHCQSDYKSTKAGEWKVIASDVKDGTKFKFQFESSAASTGMRAH</sequence>
<keyword evidence="1" id="KW-0732">Signal</keyword>
<gene>
    <name evidence="2" type="ORF">AB5J49_29410</name>
</gene>
<dbReference type="EMBL" id="CP163439">
    <property type="protein sequence ID" value="XDQ37124.1"/>
    <property type="molecule type" value="Genomic_DNA"/>
</dbReference>
<dbReference type="RefSeq" id="WP_369171849.1">
    <property type="nucleotide sequence ID" value="NZ_CP163439.1"/>
</dbReference>
<protein>
    <recommendedName>
        <fullName evidence="3">Secreted protein</fullName>
    </recommendedName>
</protein>
<reference evidence="2" key="1">
    <citation type="submission" date="2024-07" db="EMBL/GenBank/DDBJ databases">
        <authorList>
            <person name="Yu S.T."/>
        </authorList>
    </citation>
    <scope>NUCLEOTIDE SEQUENCE</scope>
    <source>
        <strain evidence="2">R28</strain>
    </source>
</reference>
<evidence type="ECO:0008006" key="3">
    <source>
        <dbReference type="Google" id="ProtNLM"/>
    </source>
</evidence>
<dbReference type="AlphaFoldDB" id="A0AB39Q3E8"/>
<accession>A0AB39Q3E8</accession>
<evidence type="ECO:0000256" key="1">
    <source>
        <dbReference type="SAM" id="SignalP"/>
    </source>
</evidence>
<proteinExistence type="predicted"/>
<feature type="signal peptide" evidence="1">
    <location>
        <begin position="1"/>
        <end position="29"/>
    </location>
</feature>
<name>A0AB39Q3E8_9ACTN</name>
<feature type="chain" id="PRO_5044218577" description="Secreted protein" evidence="1">
    <location>
        <begin position="30"/>
        <end position="141"/>
    </location>
</feature>